<comment type="caution">
    <text evidence="2">The sequence shown here is derived from an EMBL/GenBank/DDBJ whole genome shotgun (WGS) entry which is preliminary data.</text>
</comment>
<dbReference type="Pfam" id="PF14023">
    <property type="entry name" value="Bestrophin-like"/>
    <property type="match status" value="1"/>
</dbReference>
<dbReference type="EMBL" id="JAFMYW010000005">
    <property type="protein sequence ID" value="MBO0950248.1"/>
    <property type="molecule type" value="Genomic_DNA"/>
</dbReference>
<name>A0ABS3JLC2_9BACT</name>
<keyword evidence="1" id="KW-0472">Membrane</keyword>
<dbReference type="Proteomes" id="UP000664628">
    <property type="component" value="Unassembled WGS sequence"/>
</dbReference>
<accession>A0ABS3JLC2</accession>
<gene>
    <name evidence="2" type="ORF">J2I46_16765</name>
</gene>
<keyword evidence="1" id="KW-0812">Transmembrane</keyword>
<feature type="transmembrane region" description="Helical" evidence="1">
    <location>
        <begin position="27"/>
        <end position="48"/>
    </location>
</feature>
<evidence type="ECO:0000256" key="1">
    <source>
        <dbReference type="SAM" id="Phobius"/>
    </source>
</evidence>
<proteinExistence type="predicted"/>
<feature type="transmembrane region" description="Helical" evidence="1">
    <location>
        <begin position="236"/>
        <end position="253"/>
    </location>
</feature>
<keyword evidence="3" id="KW-1185">Reference proteome</keyword>
<protein>
    <submittedName>
        <fullName evidence="2">DUF4239 domain-containing protein</fullName>
    </submittedName>
</protein>
<evidence type="ECO:0000313" key="3">
    <source>
        <dbReference type="Proteomes" id="UP000664628"/>
    </source>
</evidence>
<feature type="transmembrane region" description="Helical" evidence="1">
    <location>
        <begin position="68"/>
        <end position="89"/>
    </location>
</feature>
<sequence>MLTNDETGRSVDDVLLPMLWLYDLPTWLFGLLTVLVFVVPALIGLGFVHRRIHRSELALLLDNGTIGWFFSSVTVLYGLTLGLITVATWSNFSQASSIASNEAATITVLYRDLSGYKQPEQQQLRQLLKDYTAYIINKSWPIQRRGRISDGEAGLLTNFQEKLLNTEPETTGQEIIHTEAVRAFNNMVELRRQRIESVRGSVPGVLWSVVLIGAIITLISSYYFSLKNFWVHARMTGLLAGMIGLLVFLLAALDHPYWGDVSVTSESYELVLKNVMGNQPSSSVIAPPDPGTISPGALLNGAGSVK</sequence>
<feature type="transmembrane region" description="Helical" evidence="1">
    <location>
        <begin position="205"/>
        <end position="224"/>
    </location>
</feature>
<reference evidence="2 3" key="1">
    <citation type="submission" date="2021-03" db="EMBL/GenBank/DDBJ databases">
        <title>Fibrella sp. HMF5405 genome sequencing and assembly.</title>
        <authorList>
            <person name="Kang H."/>
            <person name="Kim H."/>
            <person name="Bae S."/>
            <person name="Joh K."/>
        </authorList>
    </citation>
    <scope>NUCLEOTIDE SEQUENCE [LARGE SCALE GENOMIC DNA]</scope>
    <source>
        <strain evidence="2 3">HMF5405</strain>
    </source>
</reference>
<evidence type="ECO:0000313" key="2">
    <source>
        <dbReference type="EMBL" id="MBO0950248.1"/>
    </source>
</evidence>
<organism evidence="2 3">
    <name type="scientific">Fibrella forsythiae</name>
    <dbReference type="NCBI Taxonomy" id="2817061"/>
    <lineage>
        <taxon>Bacteria</taxon>
        <taxon>Pseudomonadati</taxon>
        <taxon>Bacteroidota</taxon>
        <taxon>Cytophagia</taxon>
        <taxon>Cytophagales</taxon>
        <taxon>Spirosomataceae</taxon>
        <taxon>Fibrella</taxon>
    </lineage>
</organism>
<dbReference type="InterPro" id="IPR025333">
    <property type="entry name" value="DUF4239"/>
</dbReference>
<keyword evidence="1" id="KW-1133">Transmembrane helix</keyword>
<dbReference type="RefSeq" id="WP_207330211.1">
    <property type="nucleotide sequence ID" value="NZ_JAFMYW010000005.1"/>
</dbReference>